<evidence type="ECO:0000313" key="3">
    <source>
        <dbReference type="Proteomes" id="UP000184383"/>
    </source>
</evidence>
<sequence>MDGTNLLEHIMMSGFLRYRWWLGFLSHNFFFPNSSEFNLRVPLFHTFFHLVHLAFCVSIFFCTLHFAPCAPSLFLCWPHV</sequence>
<keyword evidence="1" id="KW-1133">Transmembrane helix</keyword>
<dbReference type="Proteomes" id="UP000184383">
    <property type="component" value="Unassembled WGS sequence"/>
</dbReference>
<reference evidence="3" key="1">
    <citation type="journal article" date="2017" name="Genome Biol.">
        <title>Comparative genomics reveals high biological diversity and specific adaptations in the industrially and medically important fungal genus Aspergillus.</title>
        <authorList>
            <person name="de Vries R.P."/>
            <person name="Riley R."/>
            <person name="Wiebenga A."/>
            <person name="Aguilar-Osorio G."/>
            <person name="Amillis S."/>
            <person name="Uchima C.A."/>
            <person name="Anderluh G."/>
            <person name="Asadollahi M."/>
            <person name="Askin M."/>
            <person name="Barry K."/>
            <person name="Battaglia E."/>
            <person name="Bayram O."/>
            <person name="Benocci T."/>
            <person name="Braus-Stromeyer S.A."/>
            <person name="Caldana C."/>
            <person name="Canovas D."/>
            <person name="Cerqueira G.C."/>
            <person name="Chen F."/>
            <person name="Chen W."/>
            <person name="Choi C."/>
            <person name="Clum A."/>
            <person name="Dos Santos R.A."/>
            <person name="Damasio A.R."/>
            <person name="Diallinas G."/>
            <person name="Emri T."/>
            <person name="Fekete E."/>
            <person name="Flipphi M."/>
            <person name="Freyberg S."/>
            <person name="Gallo A."/>
            <person name="Gournas C."/>
            <person name="Habgood R."/>
            <person name="Hainaut M."/>
            <person name="Harispe M.L."/>
            <person name="Henrissat B."/>
            <person name="Hilden K.S."/>
            <person name="Hope R."/>
            <person name="Hossain A."/>
            <person name="Karabika E."/>
            <person name="Karaffa L."/>
            <person name="Karanyi Z."/>
            <person name="Krasevec N."/>
            <person name="Kuo A."/>
            <person name="Kusch H."/>
            <person name="LaButti K."/>
            <person name="Lagendijk E.L."/>
            <person name="Lapidus A."/>
            <person name="Levasseur A."/>
            <person name="Lindquist E."/>
            <person name="Lipzen A."/>
            <person name="Logrieco A.F."/>
            <person name="MacCabe A."/>
            <person name="Maekelae M.R."/>
            <person name="Malavazi I."/>
            <person name="Melin P."/>
            <person name="Meyer V."/>
            <person name="Mielnichuk N."/>
            <person name="Miskei M."/>
            <person name="Molnar A.P."/>
            <person name="Mule G."/>
            <person name="Ngan C.Y."/>
            <person name="Orejas M."/>
            <person name="Orosz E."/>
            <person name="Ouedraogo J.P."/>
            <person name="Overkamp K.M."/>
            <person name="Park H.-S."/>
            <person name="Perrone G."/>
            <person name="Piumi F."/>
            <person name="Punt P.J."/>
            <person name="Ram A.F."/>
            <person name="Ramon A."/>
            <person name="Rauscher S."/>
            <person name="Record E."/>
            <person name="Riano-Pachon D.M."/>
            <person name="Robert V."/>
            <person name="Roehrig J."/>
            <person name="Ruller R."/>
            <person name="Salamov A."/>
            <person name="Salih N.S."/>
            <person name="Samson R.A."/>
            <person name="Sandor E."/>
            <person name="Sanguinetti M."/>
            <person name="Schuetze T."/>
            <person name="Sepcic K."/>
            <person name="Shelest E."/>
            <person name="Sherlock G."/>
            <person name="Sophianopoulou V."/>
            <person name="Squina F.M."/>
            <person name="Sun H."/>
            <person name="Susca A."/>
            <person name="Todd R.B."/>
            <person name="Tsang A."/>
            <person name="Unkles S.E."/>
            <person name="van de Wiele N."/>
            <person name="van Rossen-Uffink D."/>
            <person name="Oliveira J.V."/>
            <person name="Vesth T.C."/>
            <person name="Visser J."/>
            <person name="Yu J.-H."/>
            <person name="Zhou M."/>
            <person name="Andersen M.R."/>
            <person name="Archer D.B."/>
            <person name="Baker S.E."/>
            <person name="Benoit I."/>
            <person name="Brakhage A.A."/>
            <person name="Braus G.H."/>
            <person name="Fischer R."/>
            <person name="Frisvad J.C."/>
            <person name="Goldman G.H."/>
            <person name="Houbraken J."/>
            <person name="Oakley B."/>
            <person name="Pocsi I."/>
            <person name="Scazzocchio C."/>
            <person name="Seiboth B."/>
            <person name="vanKuyk P.A."/>
            <person name="Wortman J."/>
            <person name="Dyer P.S."/>
            <person name="Grigoriev I.V."/>
        </authorList>
    </citation>
    <scope>NUCLEOTIDE SEQUENCE [LARGE SCALE GENOMIC DNA]</scope>
    <source>
        <strain evidence="3">DTO 134E9</strain>
    </source>
</reference>
<name>A0A1L9S177_ASPWE</name>
<evidence type="ECO:0000313" key="2">
    <source>
        <dbReference type="EMBL" id="OJJ40884.1"/>
    </source>
</evidence>
<keyword evidence="3" id="KW-1185">Reference proteome</keyword>
<dbReference type="GeneID" id="63748360"/>
<dbReference type="RefSeq" id="XP_040694560.1">
    <property type="nucleotide sequence ID" value="XM_040832512.1"/>
</dbReference>
<protein>
    <submittedName>
        <fullName evidence="2">Uncharacterized protein</fullName>
    </submittedName>
</protein>
<accession>A0A1L9S177</accession>
<feature type="transmembrane region" description="Helical" evidence="1">
    <location>
        <begin position="47"/>
        <end position="67"/>
    </location>
</feature>
<dbReference type="AlphaFoldDB" id="A0A1L9S177"/>
<organism evidence="2 3">
    <name type="scientific">Aspergillus wentii DTO 134E9</name>
    <dbReference type="NCBI Taxonomy" id="1073089"/>
    <lineage>
        <taxon>Eukaryota</taxon>
        <taxon>Fungi</taxon>
        <taxon>Dikarya</taxon>
        <taxon>Ascomycota</taxon>
        <taxon>Pezizomycotina</taxon>
        <taxon>Eurotiomycetes</taxon>
        <taxon>Eurotiomycetidae</taxon>
        <taxon>Eurotiales</taxon>
        <taxon>Aspergillaceae</taxon>
        <taxon>Aspergillus</taxon>
        <taxon>Aspergillus subgen. Cremei</taxon>
    </lineage>
</organism>
<evidence type="ECO:0000256" key="1">
    <source>
        <dbReference type="SAM" id="Phobius"/>
    </source>
</evidence>
<keyword evidence="1" id="KW-0812">Transmembrane</keyword>
<keyword evidence="1" id="KW-0472">Membrane</keyword>
<proteinExistence type="predicted"/>
<dbReference type="VEuPathDB" id="FungiDB:ASPWEDRAFT_236465"/>
<dbReference type="EMBL" id="KV878209">
    <property type="protein sequence ID" value="OJJ40884.1"/>
    <property type="molecule type" value="Genomic_DNA"/>
</dbReference>
<gene>
    <name evidence="2" type="ORF">ASPWEDRAFT_236465</name>
</gene>